<comment type="caution">
    <text evidence="1">The sequence shown here is derived from an EMBL/GenBank/DDBJ whole genome shotgun (WGS) entry which is preliminary data.</text>
</comment>
<protein>
    <recommendedName>
        <fullName evidence="3">Nucleotidyltransferase family protein</fullName>
    </recommendedName>
</protein>
<dbReference type="Pfam" id="PF06042">
    <property type="entry name" value="NTP_transf_6"/>
    <property type="match status" value="1"/>
</dbReference>
<evidence type="ECO:0008006" key="3">
    <source>
        <dbReference type="Google" id="ProtNLM"/>
    </source>
</evidence>
<dbReference type="RefSeq" id="WP_235540665.1">
    <property type="nucleotide sequence ID" value="NZ_JAVDTR010000019.1"/>
</dbReference>
<dbReference type="PANTHER" id="PTHR39166">
    <property type="entry name" value="BLL1166 PROTEIN"/>
    <property type="match status" value="1"/>
</dbReference>
<organism evidence="1 2">
    <name type="scientific">Paenibacillus amylolyticus</name>
    <dbReference type="NCBI Taxonomy" id="1451"/>
    <lineage>
        <taxon>Bacteria</taxon>
        <taxon>Bacillati</taxon>
        <taxon>Bacillota</taxon>
        <taxon>Bacilli</taxon>
        <taxon>Bacillales</taxon>
        <taxon>Paenibacillaceae</taxon>
        <taxon>Paenibacillus</taxon>
    </lineage>
</organism>
<dbReference type="Proteomes" id="UP001254832">
    <property type="component" value="Unassembled WGS sequence"/>
</dbReference>
<evidence type="ECO:0000313" key="1">
    <source>
        <dbReference type="EMBL" id="MDR6726688.1"/>
    </source>
</evidence>
<evidence type="ECO:0000313" key="2">
    <source>
        <dbReference type="Proteomes" id="UP001254832"/>
    </source>
</evidence>
<accession>A0AAP5H8F2</accession>
<dbReference type="EMBL" id="JAVDTR010000019">
    <property type="protein sequence ID" value="MDR6726688.1"/>
    <property type="molecule type" value="Genomic_DNA"/>
</dbReference>
<dbReference type="InterPro" id="IPR009267">
    <property type="entry name" value="NTP_transf_6"/>
</dbReference>
<name>A0AAP5H8F2_PAEAM</name>
<reference evidence="1" key="1">
    <citation type="submission" date="2023-07" db="EMBL/GenBank/DDBJ databases">
        <title>Sorghum-associated microbial communities from plants grown in Nebraska, USA.</title>
        <authorList>
            <person name="Schachtman D."/>
        </authorList>
    </citation>
    <scope>NUCLEOTIDE SEQUENCE</scope>
    <source>
        <strain evidence="1">BE80</strain>
    </source>
</reference>
<proteinExistence type="predicted"/>
<dbReference type="PANTHER" id="PTHR39166:SF1">
    <property type="entry name" value="BLL1166 PROTEIN"/>
    <property type="match status" value="1"/>
</dbReference>
<sequence>MMQDLQHARSLHLPQCYIGAGYVRNYIWDELHGYDHRELHDDIDVVYYDAEDISEDRDTMLEKELQQVTGNPKWSVKNQARMHLRNHAKPYKSTEDALRHWPEIVTAIGVQVDEQDNIRICAPHGLEDLYRLIVRKSPFFMDADYYNQRVEKKCWQQRWPKLNIIIAQGGEA</sequence>
<dbReference type="AlphaFoldDB" id="A0AAP5H8F2"/>
<gene>
    <name evidence="1" type="ORF">J2W91_005210</name>
</gene>